<dbReference type="STRING" id="690850.Desaf_0623"/>
<dbReference type="EMBL" id="CP003221">
    <property type="protein sequence ID" value="EGJ48976.1"/>
    <property type="molecule type" value="Genomic_DNA"/>
</dbReference>
<feature type="transmembrane region" description="Helical" evidence="6">
    <location>
        <begin position="85"/>
        <end position="105"/>
    </location>
</feature>
<keyword evidence="8" id="KW-1185">Reference proteome</keyword>
<organism evidence="7 8">
    <name type="scientific">Desulfocurvibacter africanus subsp. africanus str. Walvis Bay</name>
    <dbReference type="NCBI Taxonomy" id="690850"/>
    <lineage>
        <taxon>Bacteria</taxon>
        <taxon>Pseudomonadati</taxon>
        <taxon>Thermodesulfobacteriota</taxon>
        <taxon>Desulfovibrionia</taxon>
        <taxon>Desulfovibrionales</taxon>
        <taxon>Desulfovibrionaceae</taxon>
        <taxon>Desulfocurvibacter</taxon>
    </lineage>
</organism>
<evidence type="ECO:0000313" key="7">
    <source>
        <dbReference type="EMBL" id="EGJ48976.1"/>
    </source>
</evidence>
<dbReference type="CDD" id="cd06581">
    <property type="entry name" value="TM_PBP1_LivM_like"/>
    <property type="match status" value="1"/>
</dbReference>
<feature type="transmembrane region" description="Helical" evidence="6">
    <location>
        <begin position="247"/>
        <end position="268"/>
    </location>
</feature>
<dbReference type="InterPro" id="IPR001851">
    <property type="entry name" value="ABC_transp_permease"/>
</dbReference>
<gene>
    <name evidence="7" type="ORF">Desaf_0623</name>
</gene>
<protein>
    <submittedName>
        <fullName evidence="7">ABC-type transporter, integral membrane subunit</fullName>
    </submittedName>
</protein>
<keyword evidence="3 6" id="KW-0812">Transmembrane</keyword>
<evidence type="ECO:0000256" key="1">
    <source>
        <dbReference type="ARBA" id="ARBA00004651"/>
    </source>
</evidence>
<feature type="transmembrane region" description="Helical" evidence="6">
    <location>
        <begin position="117"/>
        <end position="142"/>
    </location>
</feature>
<keyword evidence="2" id="KW-1003">Cell membrane</keyword>
<dbReference type="AlphaFoldDB" id="F3YUM2"/>
<evidence type="ECO:0000256" key="2">
    <source>
        <dbReference type="ARBA" id="ARBA00022475"/>
    </source>
</evidence>
<feature type="transmembrane region" description="Helical" evidence="6">
    <location>
        <begin position="149"/>
        <end position="167"/>
    </location>
</feature>
<comment type="subcellular location">
    <subcellularLocation>
        <location evidence="1">Cell membrane</location>
        <topology evidence="1">Multi-pass membrane protein</topology>
    </subcellularLocation>
</comment>
<dbReference type="eggNOG" id="COG4177">
    <property type="taxonomic scope" value="Bacteria"/>
</dbReference>
<keyword evidence="4 6" id="KW-1133">Transmembrane helix</keyword>
<dbReference type="GO" id="GO:0005886">
    <property type="term" value="C:plasma membrane"/>
    <property type="evidence" value="ECO:0007669"/>
    <property type="project" value="UniProtKB-SubCell"/>
</dbReference>
<dbReference type="PANTHER" id="PTHR30482:SF10">
    <property type="entry name" value="HIGH-AFFINITY BRANCHED-CHAIN AMINO ACID TRANSPORT PROTEIN BRAE"/>
    <property type="match status" value="1"/>
</dbReference>
<sequence length="380" mass="41300">MAIRNDPGATIRAGETLATSGFDLRNLSVPAILLIAFVGLLAACMTGALNLYMQTVLMFMGINIIMSTSLNLINGNMGEFACGHAAFMAVGAYVSSLVTVIMFTQSKFGAPLLPPELTLLAFPLALLIGSLAAALVGLLIAIPSFKTRGDYLAIITIAALYIVKSAIENIDAIGGARGFMGMRRVTNAMEQTLDLPWMVIWIFIGTVFTVWIIRRYVSSTYGKGVMAICQDEVAAEIMSVNTNHIKLVTFMLSSGLAGLAGGLFAHVLGYINPGSFTILKSTEALVMVYLGGMGSISGAVMSAMLFTLLLESLRFIIPWIDQLLHLIHVLPAGYEISQVWKWVLIPLLLILLMQFRPEGIMGNRELSDIFPRLRKFYKFK</sequence>
<evidence type="ECO:0000313" key="8">
    <source>
        <dbReference type="Proteomes" id="UP000007844"/>
    </source>
</evidence>
<dbReference type="KEGG" id="daf:Desaf_0623"/>
<reference evidence="7 8" key="1">
    <citation type="journal article" date="2011" name="J. Bacteriol.">
        <title>Genome sequence of the mercury-methylating and pleomorphic Desulfovibrio africanus Strain Walvis Bay.</title>
        <authorList>
            <person name="Brown S.D."/>
            <person name="Wall J.D."/>
            <person name="Kucken A.M."/>
            <person name="Gilmour C.C."/>
            <person name="Podar M."/>
            <person name="Brandt C.C."/>
            <person name="Teshima H."/>
            <person name="Detter J.C."/>
            <person name="Han C.S."/>
            <person name="Land M.L."/>
            <person name="Lucas S."/>
            <person name="Han J."/>
            <person name="Pennacchio L."/>
            <person name="Nolan M."/>
            <person name="Pitluck S."/>
            <person name="Woyke T."/>
            <person name="Goodwin L."/>
            <person name="Palumbo A.V."/>
            <person name="Elias D.A."/>
        </authorList>
    </citation>
    <scope>NUCLEOTIDE SEQUENCE [LARGE SCALE GENOMIC DNA]</scope>
    <source>
        <strain evidence="7 8">Walvis Bay</strain>
    </source>
</reference>
<accession>F3YUM2</accession>
<evidence type="ECO:0000256" key="3">
    <source>
        <dbReference type="ARBA" id="ARBA00022692"/>
    </source>
</evidence>
<dbReference type="Pfam" id="PF02653">
    <property type="entry name" value="BPD_transp_2"/>
    <property type="match status" value="1"/>
</dbReference>
<feature type="transmembrane region" description="Helical" evidence="6">
    <location>
        <begin position="27"/>
        <end position="49"/>
    </location>
</feature>
<feature type="transmembrane region" description="Helical" evidence="6">
    <location>
        <begin position="55"/>
        <end position="73"/>
    </location>
</feature>
<dbReference type="PANTHER" id="PTHR30482">
    <property type="entry name" value="HIGH-AFFINITY BRANCHED-CHAIN AMINO ACID TRANSPORT SYSTEM PERMEASE"/>
    <property type="match status" value="1"/>
</dbReference>
<evidence type="ECO:0000256" key="4">
    <source>
        <dbReference type="ARBA" id="ARBA00022989"/>
    </source>
</evidence>
<feature type="transmembrane region" description="Helical" evidence="6">
    <location>
        <begin position="288"/>
        <end position="309"/>
    </location>
</feature>
<feature type="transmembrane region" description="Helical" evidence="6">
    <location>
        <begin position="195"/>
        <end position="213"/>
    </location>
</feature>
<evidence type="ECO:0000256" key="6">
    <source>
        <dbReference type="SAM" id="Phobius"/>
    </source>
</evidence>
<dbReference type="Proteomes" id="UP000007844">
    <property type="component" value="Chromosome"/>
</dbReference>
<evidence type="ECO:0000256" key="5">
    <source>
        <dbReference type="ARBA" id="ARBA00023136"/>
    </source>
</evidence>
<dbReference type="InterPro" id="IPR043428">
    <property type="entry name" value="LivM-like"/>
</dbReference>
<proteinExistence type="predicted"/>
<keyword evidence="5 6" id="KW-0472">Membrane</keyword>
<dbReference type="HOGENOM" id="CLU_031365_1_2_7"/>
<dbReference type="GO" id="GO:0015658">
    <property type="term" value="F:branched-chain amino acid transmembrane transporter activity"/>
    <property type="evidence" value="ECO:0007669"/>
    <property type="project" value="InterPro"/>
</dbReference>
<name>F3YUM2_DESAF</name>